<dbReference type="FunFam" id="3.30.420.10:FF:000059">
    <property type="entry name" value="Exosome complex exonuclease Rrp6"/>
    <property type="match status" value="1"/>
</dbReference>
<dbReference type="GO" id="GO:0000166">
    <property type="term" value="F:nucleotide binding"/>
    <property type="evidence" value="ECO:0007669"/>
    <property type="project" value="InterPro"/>
</dbReference>
<keyword evidence="7" id="KW-0539">Nucleus</keyword>
<comment type="caution">
    <text evidence="12">The sequence shown here is derived from an EMBL/GenBank/DDBJ whole genome shotgun (WGS) entry which is preliminary data.</text>
</comment>
<dbReference type="InterPro" id="IPR012337">
    <property type="entry name" value="RNaseH-like_sf"/>
</dbReference>
<evidence type="ECO:0000256" key="1">
    <source>
        <dbReference type="ARBA" id="ARBA00004123"/>
    </source>
</evidence>
<dbReference type="GO" id="GO:0071040">
    <property type="term" value="P:nuclear polyadenylation-dependent antisense transcript catabolic process"/>
    <property type="evidence" value="ECO:0007669"/>
    <property type="project" value="TreeGrafter"/>
</dbReference>
<keyword evidence="13" id="KW-1185">Reference proteome</keyword>
<dbReference type="GO" id="GO:0071044">
    <property type="term" value="P:histone mRNA catabolic process"/>
    <property type="evidence" value="ECO:0007669"/>
    <property type="project" value="TreeGrafter"/>
</dbReference>
<evidence type="ECO:0000256" key="6">
    <source>
        <dbReference type="ARBA" id="ARBA00022839"/>
    </source>
</evidence>
<dbReference type="GO" id="GO:0071039">
    <property type="term" value="P:nuclear polyadenylation-dependent CUT catabolic process"/>
    <property type="evidence" value="ECO:0007669"/>
    <property type="project" value="TreeGrafter"/>
</dbReference>
<reference evidence="12" key="2">
    <citation type="submission" date="2020-11" db="EMBL/GenBank/DDBJ databases">
        <authorList>
            <person name="McCartney M.A."/>
            <person name="Auch B."/>
            <person name="Kono T."/>
            <person name="Mallez S."/>
            <person name="Becker A."/>
            <person name="Gohl D.M."/>
            <person name="Silverstein K.A.T."/>
            <person name="Koren S."/>
            <person name="Bechman K.B."/>
            <person name="Herman A."/>
            <person name="Abrahante J.E."/>
            <person name="Garbe J."/>
        </authorList>
    </citation>
    <scope>NUCLEOTIDE SEQUENCE</scope>
    <source>
        <strain evidence="12">Duluth1</strain>
        <tissue evidence="12">Whole animal</tissue>
    </source>
</reference>
<dbReference type="SMART" id="SM00474">
    <property type="entry name" value="35EXOc"/>
    <property type="match status" value="1"/>
</dbReference>
<dbReference type="Pfam" id="PF08066">
    <property type="entry name" value="PMC2NT"/>
    <property type="match status" value="1"/>
</dbReference>
<feature type="compositionally biased region" description="Basic and acidic residues" evidence="10">
    <location>
        <begin position="813"/>
        <end position="825"/>
    </location>
</feature>
<evidence type="ECO:0000256" key="4">
    <source>
        <dbReference type="ARBA" id="ARBA00022801"/>
    </source>
</evidence>
<dbReference type="GO" id="GO:0000175">
    <property type="term" value="F:3'-5'-RNA exonuclease activity"/>
    <property type="evidence" value="ECO:0007669"/>
    <property type="project" value="InterPro"/>
</dbReference>
<dbReference type="Pfam" id="PF01612">
    <property type="entry name" value="DNA_pol_A_exo1"/>
    <property type="match status" value="1"/>
</dbReference>
<evidence type="ECO:0000313" key="12">
    <source>
        <dbReference type="EMBL" id="KAH3824928.1"/>
    </source>
</evidence>
<keyword evidence="6" id="KW-0269">Exonuclease</keyword>
<name>A0A9D4JYH5_DREPO</name>
<dbReference type="Gene3D" id="1.10.150.80">
    <property type="entry name" value="HRDC domain"/>
    <property type="match status" value="1"/>
</dbReference>
<protein>
    <recommendedName>
        <fullName evidence="9">Exosome complex component 10 homolog</fullName>
    </recommendedName>
</protein>
<dbReference type="InterPro" id="IPR010997">
    <property type="entry name" value="HRDC-like_sf"/>
</dbReference>
<dbReference type="GO" id="GO:0071051">
    <property type="term" value="P:poly(A)-dependent snoRNA 3'-end processing"/>
    <property type="evidence" value="ECO:0007669"/>
    <property type="project" value="TreeGrafter"/>
</dbReference>
<evidence type="ECO:0000256" key="7">
    <source>
        <dbReference type="ARBA" id="ARBA00023242"/>
    </source>
</evidence>
<evidence type="ECO:0000256" key="3">
    <source>
        <dbReference type="ARBA" id="ARBA00022722"/>
    </source>
</evidence>
<comment type="similarity">
    <text evidence="8">Belongs to the exosome component 10/RRP6 family.</text>
</comment>
<dbReference type="InterPro" id="IPR049559">
    <property type="entry name" value="Rrp6p-like_exo"/>
</dbReference>
<proteinExistence type="inferred from homology"/>
<feature type="region of interest" description="Disordered" evidence="10">
    <location>
        <begin position="804"/>
        <end position="901"/>
    </location>
</feature>
<dbReference type="PANTHER" id="PTHR12124">
    <property type="entry name" value="POLYMYOSITIS/SCLERODERMA AUTOANTIGEN-RELATED"/>
    <property type="match status" value="1"/>
</dbReference>
<dbReference type="GO" id="GO:0071038">
    <property type="term" value="P:TRAMP-dependent tRNA surveillance pathway"/>
    <property type="evidence" value="ECO:0007669"/>
    <property type="project" value="TreeGrafter"/>
</dbReference>
<comment type="subcellular location">
    <subcellularLocation>
        <location evidence="1">Nucleus</location>
    </subcellularLocation>
</comment>
<evidence type="ECO:0000256" key="5">
    <source>
        <dbReference type="ARBA" id="ARBA00022835"/>
    </source>
</evidence>
<evidence type="ECO:0000313" key="13">
    <source>
        <dbReference type="Proteomes" id="UP000828390"/>
    </source>
</evidence>
<feature type="region of interest" description="Disordered" evidence="10">
    <location>
        <begin position="923"/>
        <end position="965"/>
    </location>
</feature>
<dbReference type="GO" id="GO:0003727">
    <property type="term" value="F:single-stranded RNA binding"/>
    <property type="evidence" value="ECO:0007669"/>
    <property type="project" value="TreeGrafter"/>
</dbReference>
<keyword evidence="2" id="KW-0698">rRNA processing</keyword>
<dbReference type="GO" id="GO:0005730">
    <property type="term" value="C:nucleolus"/>
    <property type="evidence" value="ECO:0007669"/>
    <property type="project" value="TreeGrafter"/>
</dbReference>
<keyword evidence="5" id="KW-0271">Exosome</keyword>
<evidence type="ECO:0000256" key="10">
    <source>
        <dbReference type="SAM" id="MobiDB-lite"/>
    </source>
</evidence>
<feature type="compositionally biased region" description="Basic residues" evidence="10">
    <location>
        <begin position="946"/>
        <end position="957"/>
    </location>
</feature>
<feature type="region of interest" description="Disordered" evidence="10">
    <location>
        <begin position="706"/>
        <end position="731"/>
    </location>
</feature>
<dbReference type="InterPro" id="IPR012588">
    <property type="entry name" value="Exosome-assoc_fac_Rrp6_N"/>
</dbReference>
<dbReference type="GO" id="GO:0071037">
    <property type="term" value="P:nuclear polyadenylation-dependent snRNA catabolic process"/>
    <property type="evidence" value="ECO:0007669"/>
    <property type="project" value="TreeGrafter"/>
</dbReference>
<dbReference type="PANTHER" id="PTHR12124:SF47">
    <property type="entry name" value="EXOSOME COMPONENT 10"/>
    <property type="match status" value="1"/>
</dbReference>
<dbReference type="GO" id="GO:0071035">
    <property type="term" value="P:nuclear polyadenylation-dependent rRNA catabolic process"/>
    <property type="evidence" value="ECO:0007669"/>
    <property type="project" value="TreeGrafter"/>
</dbReference>
<sequence>MEEEACGSEDKPKFLEQYDDVNQFMQNTLRSVLQATKCSNELPAPGDDFDYYSSFKGFQDVMDIEGKRVLHVIQSILKHQNVKISLGMARGAADIEDKMDQLMDANDQILERVGTWLDEASGIKKDNSSLVVAVATPKAAVSTSWNKKTPGSSASSPNFRLLTARNIQRPQIKFKDKVDNRAVPWRPIIKEKPNALKPLDESLRLPEGITPEMSESPEFLYPHPYQYELDNLTFTADQLKGCDPQEPGSLTETPCTLVKIPEQLEPLVNMLKKQTEIAVDLEHHSYRTFQGITCLMQISTRSHDYLVDTLELRGDLQCLNTVFTDPNIVKVFHGADMDIEWLQRDLGLYVVNMFDTGQAARVLNCARFSLAYLLQQYCDVDADKQYQMADWRMRPLPEELQKYAREDTHYLLYIYDRMRNELIERGNNSNNMLLSVMHRSKQVCAKVYKKPYGSPDAYIELYKKNKKVFNSQQLLAFKELFKWRDETARMEDESCGYVLPNHMLLQICDILPRERPGVLACCNPIPPLVRQYLNEIHTIIMKAREAPLTKVDVVREQRPTNQQHPKYNVDTLLTCPHDLSHQGSQMDQESSSCLLNDKMVAASSSLFPAAKTGISISHRISVKETPTLSAFGNKPVPRSTGAEIKTKVAQIKASFASPYCMYLLEPVKSSVVKPATLNINQSASNTSDPVTDSIMNSWKLLPCSVKRKPEVTDSPSTAAPPSKRSRTDLHQVATSKHIKFNDEGEAIEVSEDDKKALPQDIEIPLRFQMPSKSKKKKNRNRDIDIIQSVQEHLSNIRKLQEESELALGENPEDEKPVVVEQEKKTNKTFKQYQSEQLKKSEKSGTSGSHTKLKKPETGNGNKDKMKQQEKNKSQSKNGGKKQEEAFTSSVTIEIDSSSGSDVEIVKEEFKPYDYTQGAKSLIEDSGKKAKGGDFYNPHSKDTGKGKSMRNKAFKKGQKSYTWKND</sequence>
<dbReference type="SUPFAM" id="SSF47819">
    <property type="entry name" value="HRDC-like"/>
    <property type="match status" value="1"/>
</dbReference>
<evidence type="ECO:0000256" key="9">
    <source>
        <dbReference type="ARBA" id="ARBA00070365"/>
    </source>
</evidence>
<feature type="domain" description="HRDC" evidence="11">
    <location>
        <begin position="470"/>
        <end position="550"/>
    </location>
</feature>
<evidence type="ECO:0000256" key="8">
    <source>
        <dbReference type="ARBA" id="ARBA00043957"/>
    </source>
</evidence>
<dbReference type="CDD" id="cd06147">
    <property type="entry name" value="Rrp6p_like_exo"/>
    <property type="match status" value="1"/>
</dbReference>
<evidence type="ECO:0000259" key="11">
    <source>
        <dbReference type="PROSITE" id="PS50967"/>
    </source>
</evidence>
<dbReference type="SUPFAM" id="SSF53098">
    <property type="entry name" value="Ribonuclease H-like"/>
    <property type="match status" value="1"/>
</dbReference>
<feature type="compositionally biased region" description="Basic and acidic residues" evidence="10">
    <location>
        <begin position="853"/>
        <end position="872"/>
    </location>
</feature>
<gene>
    <name evidence="12" type="ORF">DPMN_126788</name>
</gene>
<dbReference type="GO" id="GO:0071036">
    <property type="term" value="P:nuclear polyadenylation-dependent snoRNA catabolic process"/>
    <property type="evidence" value="ECO:0007669"/>
    <property type="project" value="TreeGrafter"/>
</dbReference>
<feature type="compositionally biased region" description="Polar residues" evidence="10">
    <location>
        <begin position="885"/>
        <end position="900"/>
    </location>
</feature>
<dbReference type="InterPro" id="IPR002121">
    <property type="entry name" value="HRDC_dom"/>
</dbReference>
<dbReference type="InterPro" id="IPR044876">
    <property type="entry name" value="HRDC_dom_sf"/>
</dbReference>
<evidence type="ECO:0000256" key="2">
    <source>
        <dbReference type="ARBA" id="ARBA00022552"/>
    </source>
</evidence>
<dbReference type="EMBL" id="JAIWYP010000005">
    <property type="protein sequence ID" value="KAH3824928.1"/>
    <property type="molecule type" value="Genomic_DNA"/>
</dbReference>
<dbReference type="InterPro" id="IPR036397">
    <property type="entry name" value="RNaseH_sf"/>
</dbReference>
<keyword evidence="3" id="KW-0540">Nuclease</keyword>
<dbReference type="AlphaFoldDB" id="A0A9D4JYH5"/>
<dbReference type="FunFam" id="1.10.150.80:FF:000001">
    <property type="entry name" value="Putative exosome component 10"/>
    <property type="match status" value="1"/>
</dbReference>
<dbReference type="Proteomes" id="UP000828390">
    <property type="component" value="Unassembled WGS sequence"/>
</dbReference>
<dbReference type="SMART" id="SM00341">
    <property type="entry name" value="HRDC"/>
    <property type="match status" value="1"/>
</dbReference>
<organism evidence="12 13">
    <name type="scientific">Dreissena polymorpha</name>
    <name type="common">Zebra mussel</name>
    <name type="synonym">Mytilus polymorpha</name>
    <dbReference type="NCBI Taxonomy" id="45954"/>
    <lineage>
        <taxon>Eukaryota</taxon>
        <taxon>Metazoa</taxon>
        <taxon>Spiralia</taxon>
        <taxon>Lophotrochozoa</taxon>
        <taxon>Mollusca</taxon>
        <taxon>Bivalvia</taxon>
        <taxon>Autobranchia</taxon>
        <taxon>Heteroconchia</taxon>
        <taxon>Euheterodonta</taxon>
        <taxon>Imparidentia</taxon>
        <taxon>Neoheterodontei</taxon>
        <taxon>Myida</taxon>
        <taxon>Dreissenoidea</taxon>
        <taxon>Dreissenidae</taxon>
        <taxon>Dreissena</taxon>
    </lineage>
</organism>
<dbReference type="PROSITE" id="PS50967">
    <property type="entry name" value="HRDC"/>
    <property type="match status" value="1"/>
</dbReference>
<dbReference type="GO" id="GO:0000176">
    <property type="term" value="C:nuclear exosome (RNase complex)"/>
    <property type="evidence" value="ECO:0007669"/>
    <property type="project" value="InterPro"/>
</dbReference>
<reference evidence="12" key="1">
    <citation type="journal article" date="2019" name="bioRxiv">
        <title>The Genome of the Zebra Mussel, Dreissena polymorpha: A Resource for Invasive Species Research.</title>
        <authorList>
            <person name="McCartney M.A."/>
            <person name="Auch B."/>
            <person name="Kono T."/>
            <person name="Mallez S."/>
            <person name="Zhang Y."/>
            <person name="Obille A."/>
            <person name="Becker A."/>
            <person name="Abrahante J.E."/>
            <person name="Garbe J."/>
            <person name="Badalamenti J.P."/>
            <person name="Herman A."/>
            <person name="Mangelson H."/>
            <person name="Liachko I."/>
            <person name="Sullivan S."/>
            <person name="Sone E.D."/>
            <person name="Koren S."/>
            <person name="Silverstein K.A.T."/>
            <person name="Beckman K.B."/>
            <person name="Gohl D.M."/>
        </authorList>
    </citation>
    <scope>NUCLEOTIDE SEQUENCE</scope>
    <source>
        <strain evidence="12">Duluth1</strain>
        <tissue evidence="12">Whole animal</tissue>
    </source>
</reference>
<dbReference type="GO" id="GO:0000467">
    <property type="term" value="P:exonucleolytic trimming to generate mature 3'-end of 5.8S rRNA from tricistronic rRNA transcript (SSU-rRNA, 5.8S rRNA, LSU-rRNA)"/>
    <property type="evidence" value="ECO:0007669"/>
    <property type="project" value="InterPro"/>
</dbReference>
<keyword evidence="4" id="KW-0378">Hydrolase</keyword>
<dbReference type="InterPro" id="IPR002562">
    <property type="entry name" value="3'-5'_exonuclease_dom"/>
</dbReference>
<accession>A0A9D4JYH5</accession>
<dbReference type="InterPro" id="IPR045092">
    <property type="entry name" value="Rrp6-like"/>
</dbReference>
<dbReference type="Gene3D" id="3.30.420.10">
    <property type="entry name" value="Ribonuclease H-like superfamily/Ribonuclease H"/>
    <property type="match status" value="1"/>
</dbReference>
<dbReference type="Pfam" id="PF00570">
    <property type="entry name" value="HRDC"/>
    <property type="match status" value="1"/>
</dbReference>